<evidence type="ECO:0000256" key="1">
    <source>
        <dbReference type="SAM" id="Phobius"/>
    </source>
</evidence>
<evidence type="ECO:0000313" key="4">
    <source>
        <dbReference type="Proteomes" id="UP001245561"/>
    </source>
</evidence>
<feature type="transmembrane region" description="Helical" evidence="1">
    <location>
        <begin position="154"/>
        <end position="174"/>
    </location>
</feature>
<keyword evidence="5" id="KW-1185">Reference proteome</keyword>
<dbReference type="EMBL" id="JARPYT010000005">
    <property type="protein sequence ID" value="MDT2636899.1"/>
    <property type="molecule type" value="Genomic_DNA"/>
</dbReference>
<feature type="transmembrane region" description="Helical" evidence="1">
    <location>
        <begin position="110"/>
        <end position="134"/>
    </location>
</feature>
<evidence type="ECO:0000313" key="5">
    <source>
        <dbReference type="Proteomes" id="UP001256547"/>
    </source>
</evidence>
<evidence type="ECO:0000313" key="2">
    <source>
        <dbReference type="EMBL" id="MDT2596045.1"/>
    </source>
</evidence>
<dbReference type="Pfam" id="PF12730">
    <property type="entry name" value="ABC2_membrane_4"/>
    <property type="match status" value="1"/>
</dbReference>
<evidence type="ECO:0000313" key="3">
    <source>
        <dbReference type="EMBL" id="MDT2636899.1"/>
    </source>
</evidence>
<keyword evidence="1" id="KW-0812">Transmembrane</keyword>
<dbReference type="AlphaFoldDB" id="A0AAW8TJK7"/>
<dbReference type="PANTHER" id="PTHR37305">
    <property type="entry name" value="INTEGRAL MEMBRANE PROTEIN-RELATED"/>
    <property type="match status" value="1"/>
</dbReference>
<dbReference type="GO" id="GO:0140359">
    <property type="term" value="F:ABC-type transporter activity"/>
    <property type="evidence" value="ECO:0007669"/>
    <property type="project" value="InterPro"/>
</dbReference>
<proteinExistence type="predicted"/>
<accession>A0AAW8TJK7</accession>
<dbReference type="Proteomes" id="UP001245561">
    <property type="component" value="Unassembled WGS sequence"/>
</dbReference>
<feature type="transmembrane region" description="Helical" evidence="1">
    <location>
        <begin position="18"/>
        <end position="34"/>
    </location>
</feature>
<gene>
    <name evidence="3" type="ORF">P7D36_05160</name>
    <name evidence="2" type="ORF">P7D39_03275</name>
</gene>
<sequence length="260" mass="29352">MFNLLTAEKLKIIKSRKMWFVLGLVIFLAVYLPINDYSMHINYGKIMNLRRDTVINGATAIMIAKKANGFILVIFGAFVSLYIGEEFQYGTIRNALSLGRSRTKYYLSKLVTAEIITLFLTLLLTILGVSIYTLCFGFGQIEGFSNVWEFWTKVFFAELLLTLAATATSVALTFIVRNTSLALITTFVYTLLVAFLPGIFNRYESLSFLPEWFVQTWLIYTDFASSGIYAKIPQMIVVSLVTIVVSSAIGMMVFQKSDIK</sequence>
<protein>
    <submittedName>
        <fullName evidence="3">ABC transporter permease</fullName>
    </submittedName>
</protein>
<comment type="caution">
    <text evidence="3">The sequence shown here is derived from an EMBL/GenBank/DDBJ whole genome shotgun (WGS) entry which is preliminary data.</text>
</comment>
<organism evidence="3 4">
    <name type="scientific">Enterococcus dongliensis</name>
    <dbReference type="NCBI Taxonomy" id="2559925"/>
    <lineage>
        <taxon>Bacteria</taxon>
        <taxon>Bacillati</taxon>
        <taxon>Bacillota</taxon>
        <taxon>Bacilli</taxon>
        <taxon>Lactobacillales</taxon>
        <taxon>Enterococcaceae</taxon>
        <taxon>Enterococcus</taxon>
    </lineage>
</organism>
<dbReference type="GO" id="GO:0005886">
    <property type="term" value="C:plasma membrane"/>
    <property type="evidence" value="ECO:0007669"/>
    <property type="project" value="UniProtKB-SubCell"/>
</dbReference>
<keyword evidence="1" id="KW-1133">Transmembrane helix</keyword>
<dbReference type="RefSeq" id="WP_137603476.1">
    <property type="nucleotide sequence ID" value="NZ_JARPYR010000004.1"/>
</dbReference>
<dbReference type="PANTHER" id="PTHR37305:SF1">
    <property type="entry name" value="MEMBRANE PROTEIN"/>
    <property type="match status" value="1"/>
</dbReference>
<keyword evidence="1" id="KW-0472">Membrane</keyword>
<feature type="transmembrane region" description="Helical" evidence="1">
    <location>
        <begin position="54"/>
        <end position="83"/>
    </location>
</feature>
<feature type="transmembrane region" description="Helical" evidence="1">
    <location>
        <begin position="232"/>
        <end position="254"/>
    </location>
</feature>
<dbReference type="EMBL" id="JARPYR010000004">
    <property type="protein sequence ID" value="MDT2596045.1"/>
    <property type="molecule type" value="Genomic_DNA"/>
</dbReference>
<reference evidence="3 5" key="1">
    <citation type="submission" date="2023-03" db="EMBL/GenBank/DDBJ databases">
        <authorList>
            <person name="Shen W."/>
            <person name="Cai J."/>
        </authorList>
    </citation>
    <scope>NUCLEOTIDE SEQUENCE</scope>
    <source>
        <strain evidence="3">P55-2</strain>
        <strain evidence="2 5">P72-2</strain>
    </source>
</reference>
<name>A0AAW8TJK7_9ENTE</name>
<dbReference type="Proteomes" id="UP001256547">
    <property type="component" value="Unassembled WGS sequence"/>
</dbReference>
<feature type="transmembrane region" description="Helical" evidence="1">
    <location>
        <begin position="181"/>
        <end position="200"/>
    </location>
</feature>